<dbReference type="STRING" id="1392250.A0A2I2FRH0"/>
<comment type="caution">
    <text evidence="3">The sequence shown here is derived from an EMBL/GenBank/DDBJ whole genome shotgun (WGS) entry which is preliminary data.</text>
</comment>
<dbReference type="SUPFAM" id="SSF50965">
    <property type="entry name" value="Galactose oxidase, central domain"/>
    <property type="match status" value="1"/>
</dbReference>
<dbReference type="PANTHER" id="PTHR47435:SF4">
    <property type="entry name" value="KELCH REPEAT PROTEIN (AFU_ORTHOLOGUE AFUA_5G12780)"/>
    <property type="match status" value="1"/>
</dbReference>
<dbReference type="Gene3D" id="2.120.10.80">
    <property type="entry name" value="Kelch-type beta propeller"/>
    <property type="match status" value="2"/>
</dbReference>
<sequence>MKSSMPKDTMTHALWTKIIEDASIQRSSQTLSVLGDDIYIYGGELRPREPVDSAVHRLSVHDTITTSSLTISSLPNPPQPRVGAASTALNGQIYIFSGRGGLAMAPIEETGAFQILDPQRGWSYLKPDNTSPYPQGRSYHALTNNGSDTIYLHAGCPETGRLRDLWAFHVPSRVWTQLPSAPGPERGGSSIAYSDGKIYRMNGFDGAMELGGAVDVFDLAANEWRNISYAADGVKGPIARSVACLLALRVGGRQSLVTMFGERETSDLGHLGAGKMLSDMWVFDIQSEMWRKVVVDSEDRPPARGWFGAGVVGSGAEEGIVVQGGLGESNDRLGDVWMLKFEGI</sequence>
<dbReference type="InterPro" id="IPR011043">
    <property type="entry name" value="Gal_Oxase/kelch_b-propeller"/>
</dbReference>
<keyword evidence="2" id="KW-0408">Iron</keyword>
<organism evidence="3 4">
    <name type="scientific">Aspergillus steynii IBT 23096</name>
    <dbReference type="NCBI Taxonomy" id="1392250"/>
    <lineage>
        <taxon>Eukaryota</taxon>
        <taxon>Fungi</taxon>
        <taxon>Dikarya</taxon>
        <taxon>Ascomycota</taxon>
        <taxon>Pezizomycotina</taxon>
        <taxon>Eurotiomycetes</taxon>
        <taxon>Eurotiomycetidae</taxon>
        <taxon>Eurotiales</taxon>
        <taxon>Aspergillaceae</taxon>
        <taxon>Aspergillus</taxon>
        <taxon>Aspergillus subgen. Circumdati</taxon>
    </lineage>
</organism>
<gene>
    <name evidence="3" type="ORF">P170DRAFT_514496</name>
</gene>
<dbReference type="SUPFAM" id="SSF117281">
    <property type="entry name" value="Kelch motif"/>
    <property type="match status" value="1"/>
</dbReference>
<name>A0A2I2FRH0_9EURO</name>
<keyword evidence="4" id="KW-1185">Reference proteome</keyword>
<protein>
    <submittedName>
        <fullName evidence="3">Kelch repeat-containing protein</fullName>
    </submittedName>
</protein>
<dbReference type="GeneID" id="36562917"/>
<evidence type="ECO:0000313" key="3">
    <source>
        <dbReference type="EMBL" id="PLB43230.1"/>
    </source>
</evidence>
<dbReference type="RefSeq" id="XP_024698532.1">
    <property type="nucleotide sequence ID" value="XM_024855211.1"/>
</dbReference>
<dbReference type="Pfam" id="PF24681">
    <property type="entry name" value="Kelch_KLHDC2_KLHL20_DRC7"/>
    <property type="match status" value="1"/>
</dbReference>
<dbReference type="VEuPathDB" id="FungiDB:P170DRAFT_514496"/>
<accession>A0A2I2FRH0</accession>
<dbReference type="Proteomes" id="UP000234275">
    <property type="component" value="Unassembled WGS sequence"/>
</dbReference>
<keyword evidence="1" id="KW-0677">Repeat</keyword>
<evidence type="ECO:0000256" key="2">
    <source>
        <dbReference type="ARBA" id="ARBA00023004"/>
    </source>
</evidence>
<proteinExistence type="predicted"/>
<dbReference type="PANTHER" id="PTHR47435">
    <property type="entry name" value="KELCH REPEAT PROTEIN (AFU_ORTHOLOGUE AFUA_5G12780)"/>
    <property type="match status" value="1"/>
</dbReference>
<dbReference type="EMBL" id="MSFO01000011">
    <property type="protein sequence ID" value="PLB43230.1"/>
    <property type="molecule type" value="Genomic_DNA"/>
</dbReference>
<evidence type="ECO:0000313" key="4">
    <source>
        <dbReference type="Proteomes" id="UP000234275"/>
    </source>
</evidence>
<dbReference type="InterPro" id="IPR015915">
    <property type="entry name" value="Kelch-typ_b-propeller"/>
</dbReference>
<dbReference type="AlphaFoldDB" id="A0A2I2FRH0"/>
<dbReference type="OrthoDB" id="10250130at2759"/>
<evidence type="ECO:0000256" key="1">
    <source>
        <dbReference type="ARBA" id="ARBA00022737"/>
    </source>
</evidence>
<dbReference type="GO" id="GO:0019760">
    <property type="term" value="P:glucosinolate metabolic process"/>
    <property type="evidence" value="ECO:0007669"/>
    <property type="project" value="UniProtKB-ARBA"/>
</dbReference>
<reference evidence="3 4" key="1">
    <citation type="submission" date="2016-12" db="EMBL/GenBank/DDBJ databases">
        <title>The genomes of Aspergillus section Nigri reveals drivers in fungal speciation.</title>
        <authorList>
            <consortium name="DOE Joint Genome Institute"/>
            <person name="Vesth T.C."/>
            <person name="Nybo J."/>
            <person name="Theobald S."/>
            <person name="Brandl J."/>
            <person name="Frisvad J.C."/>
            <person name="Nielsen K.F."/>
            <person name="Lyhne E.K."/>
            <person name="Kogle M.E."/>
            <person name="Kuo A."/>
            <person name="Riley R."/>
            <person name="Clum A."/>
            <person name="Nolan M."/>
            <person name="Lipzen A."/>
            <person name="Salamov A."/>
            <person name="Henrissat B."/>
            <person name="Wiebenga A."/>
            <person name="De Vries R.P."/>
            <person name="Grigoriev I.V."/>
            <person name="Mortensen U.H."/>
            <person name="Andersen M.R."/>
            <person name="Baker S.E."/>
        </authorList>
    </citation>
    <scope>NUCLEOTIDE SEQUENCE [LARGE SCALE GENOMIC DNA]</scope>
    <source>
        <strain evidence="3 4">IBT 23096</strain>
    </source>
</reference>